<evidence type="ECO:0000313" key="1">
    <source>
        <dbReference type="EMBL" id="QDE72374.1"/>
    </source>
</evidence>
<dbReference type="EMBL" id="CP017174">
    <property type="protein sequence ID" value="QDE72374.1"/>
    <property type="molecule type" value="Genomic_DNA"/>
</dbReference>
<name>A0AAE6G857_MYXXA</name>
<dbReference type="InterPro" id="IPR023393">
    <property type="entry name" value="START-like_dom_sf"/>
</dbReference>
<reference evidence="1 2" key="1">
    <citation type="journal article" date="2019" name="Science">
        <title>Social genes are selection hotspots in kin groups of a soil microbe.</title>
        <authorList>
            <person name="Wielgoss S."/>
            <person name="Wolfensberger R."/>
            <person name="Sun L."/>
            <person name="Fiegna F."/>
            <person name="Velicer G.J."/>
        </authorList>
    </citation>
    <scope>NUCLEOTIDE SEQUENCE [LARGE SCALE GENOMIC DNA]</scope>
    <source>
        <strain evidence="1 2">MC3.5.9c15</strain>
    </source>
</reference>
<dbReference type="Gene3D" id="3.30.530.20">
    <property type="match status" value="1"/>
</dbReference>
<evidence type="ECO:0000313" key="2">
    <source>
        <dbReference type="Proteomes" id="UP000320179"/>
    </source>
</evidence>
<dbReference type="RefSeq" id="WP_140789411.1">
    <property type="nucleotide sequence ID" value="NZ_CP017172.1"/>
</dbReference>
<proteinExistence type="predicted"/>
<accession>A0AAE6G857</accession>
<sequence>MTTESTHISVFIARSSADVYAYASQPRNLPAWAAGLSSAIHEADGHWVADSPMGRVTVAFAPANAFGILDHDVTLPNGETVYNPVRVIPAGDHSEIIFTLRRRGGMSTEEFRRDAEAVAADLERLKALLEGRGTR</sequence>
<dbReference type="Proteomes" id="UP000320179">
    <property type="component" value="Chromosome"/>
</dbReference>
<dbReference type="AlphaFoldDB" id="A0AAE6G857"/>
<dbReference type="SUPFAM" id="SSF55961">
    <property type="entry name" value="Bet v1-like"/>
    <property type="match status" value="1"/>
</dbReference>
<protein>
    <submittedName>
        <fullName evidence="1">Polyketide cyclase</fullName>
    </submittedName>
</protein>
<gene>
    <name evidence="1" type="ORF">BHS09_10485</name>
</gene>
<organism evidence="1 2">
    <name type="scientific">Myxococcus xanthus</name>
    <dbReference type="NCBI Taxonomy" id="34"/>
    <lineage>
        <taxon>Bacteria</taxon>
        <taxon>Pseudomonadati</taxon>
        <taxon>Myxococcota</taxon>
        <taxon>Myxococcia</taxon>
        <taxon>Myxococcales</taxon>
        <taxon>Cystobacterineae</taxon>
        <taxon>Myxococcaceae</taxon>
        <taxon>Myxococcus</taxon>
    </lineage>
</organism>